<dbReference type="InterPro" id="IPR010763">
    <property type="entry name" value="DgaF"/>
</dbReference>
<keyword evidence="2" id="KW-1185">Reference proteome</keyword>
<organism evidence="1 2">
    <name type="scientific">Priestia taiwanensis</name>
    <dbReference type="NCBI Taxonomy" id="1347902"/>
    <lineage>
        <taxon>Bacteria</taxon>
        <taxon>Bacillati</taxon>
        <taxon>Bacillota</taxon>
        <taxon>Bacilli</taxon>
        <taxon>Bacillales</taxon>
        <taxon>Bacillaceae</taxon>
        <taxon>Priestia</taxon>
    </lineage>
</organism>
<accession>A0A917AXR1</accession>
<reference evidence="1" key="1">
    <citation type="journal article" date="2014" name="Int. J. Syst. Evol. Microbiol.">
        <title>Complete genome sequence of Corynebacterium casei LMG S-19264T (=DSM 44701T), isolated from a smear-ripened cheese.</title>
        <authorList>
            <consortium name="US DOE Joint Genome Institute (JGI-PGF)"/>
            <person name="Walter F."/>
            <person name="Albersmeier A."/>
            <person name="Kalinowski J."/>
            <person name="Ruckert C."/>
        </authorList>
    </citation>
    <scope>NUCLEOTIDE SEQUENCE</scope>
    <source>
        <strain evidence="1">CGMCC 1.12698</strain>
    </source>
</reference>
<dbReference type="SUPFAM" id="SSF51569">
    <property type="entry name" value="Aldolase"/>
    <property type="match status" value="1"/>
</dbReference>
<dbReference type="NCBIfam" id="NF047796">
    <property type="entry name" value="DhDoxPGlucAldDagF"/>
    <property type="match status" value="1"/>
</dbReference>
<dbReference type="NCBIfam" id="TIGR03581">
    <property type="entry name" value="EF_0839"/>
    <property type="match status" value="1"/>
</dbReference>
<proteinExistence type="predicted"/>
<gene>
    <name evidence="1" type="ORF">GCM10007140_33170</name>
</gene>
<dbReference type="EMBL" id="BMFK01000004">
    <property type="protein sequence ID" value="GGE80992.1"/>
    <property type="molecule type" value="Genomic_DNA"/>
</dbReference>
<dbReference type="Gene3D" id="3.20.20.70">
    <property type="entry name" value="Aldolase class I"/>
    <property type="match status" value="1"/>
</dbReference>
<dbReference type="RefSeq" id="WP_188389608.1">
    <property type="nucleotide sequence ID" value="NZ_BMFK01000004.1"/>
</dbReference>
<dbReference type="Proteomes" id="UP000605259">
    <property type="component" value="Unassembled WGS sequence"/>
</dbReference>
<dbReference type="Pfam" id="PF07071">
    <property type="entry name" value="KDGP_aldolase"/>
    <property type="match status" value="1"/>
</dbReference>
<dbReference type="InterPro" id="IPR013785">
    <property type="entry name" value="Aldolase_TIM"/>
</dbReference>
<evidence type="ECO:0000313" key="2">
    <source>
        <dbReference type="Proteomes" id="UP000605259"/>
    </source>
</evidence>
<comment type="caution">
    <text evidence="1">The sequence shown here is derived from an EMBL/GenBank/DDBJ whole genome shotgun (WGS) entry which is preliminary data.</text>
</comment>
<reference evidence="1" key="2">
    <citation type="submission" date="2020-09" db="EMBL/GenBank/DDBJ databases">
        <authorList>
            <person name="Sun Q."/>
            <person name="Zhou Y."/>
        </authorList>
    </citation>
    <scope>NUCLEOTIDE SEQUENCE</scope>
    <source>
        <strain evidence="1">CGMCC 1.12698</strain>
    </source>
</reference>
<name>A0A917AXR1_9BACI</name>
<protein>
    <submittedName>
        <fullName evidence="1">2-dehydro-3-deoxyphosphooctonate aldolase</fullName>
    </submittedName>
</protein>
<evidence type="ECO:0000313" key="1">
    <source>
        <dbReference type="EMBL" id="GGE80992.1"/>
    </source>
</evidence>
<sequence length="249" mass="27066">MNVTASFYKERVCLNVLANSIDNAKEVYEAAEGHVLVGVLSKNYPTVEEAVIDMKKYAQEIDNAVSVGLGAGDPKQCYMVADIVRTYKPQHINQVFTAVGYTRATVDNKETLINCLVSPSGKPGHVKISTGPLSEQEEAGIVPIHTAIAMIKDMGGNSIKFFPMKGLETVEEYKEVAKACAEEDFFLEPTGGIDLHNFGEIVEIALQAGVKKVIPHVYSSIVDKETGATNIKDVKTLLAVTKELVNKYA</sequence>
<dbReference type="AlphaFoldDB" id="A0A917AXR1"/>